<accession>A0A8S3UPE3</accession>
<evidence type="ECO:0000313" key="2">
    <source>
        <dbReference type="Proteomes" id="UP000683360"/>
    </source>
</evidence>
<dbReference type="Gene3D" id="3.40.50.1110">
    <property type="entry name" value="SGNH hydrolase"/>
    <property type="match status" value="1"/>
</dbReference>
<gene>
    <name evidence="1" type="ORF">MEDL_59234</name>
</gene>
<organism evidence="1 2">
    <name type="scientific">Mytilus edulis</name>
    <name type="common">Blue mussel</name>
    <dbReference type="NCBI Taxonomy" id="6550"/>
    <lineage>
        <taxon>Eukaryota</taxon>
        <taxon>Metazoa</taxon>
        <taxon>Spiralia</taxon>
        <taxon>Lophotrochozoa</taxon>
        <taxon>Mollusca</taxon>
        <taxon>Bivalvia</taxon>
        <taxon>Autobranchia</taxon>
        <taxon>Pteriomorphia</taxon>
        <taxon>Mytilida</taxon>
        <taxon>Mytiloidea</taxon>
        <taxon>Mytilidae</taxon>
        <taxon>Mytilinae</taxon>
        <taxon>Mytilus</taxon>
    </lineage>
</organism>
<sequence>MDIFDCPENSDYDETKPKVLDESTNDKTIIEMSEIANASSNDTNISTPIQSVKKRVFLHENITPIPSPKVKERLAEHQETLAVKLSCINTALINVDSAIQTITNLVSEVRAVAAKFSSDFGGQLTKNNKVFKELLDSLESKVKHSNQGVESLHVKANVTDNQLKKLTENQEGIMAKLDEISQQLLIKTSNEESSVDNISNTSENIEKHIDIKNTDSLNSKSKPMQQQENGQLTPKINKMPLKNNLDDKLSQCDNLLLSDSILKRITPSQFSPNETTKERYIRGGANTRTQFINNNGENFRPKRVLIHIGARDVQKDGVNKNEFKLMFESIIKTWPTSDIYILPILYRKDIENLTIDEANDRIISVAHDYPSFNILKCFIPTDDMFFDYVHLNDSRVIPASNCEIFEAPDEDPIHAS</sequence>
<dbReference type="InterPro" id="IPR036514">
    <property type="entry name" value="SGNH_hydro_sf"/>
</dbReference>
<reference evidence="1" key="1">
    <citation type="submission" date="2021-03" db="EMBL/GenBank/DDBJ databases">
        <authorList>
            <person name="Bekaert M."/>
        </authorList>
    </citation>
    <scope>NUCLEOTIDE SEQUENCE</scope>
</reference>
<dbReference type="AlphaFoldDB" id="A0A8S3UPE3"/>
<comment type="caution">
    <text evidence="1">The sequence shown here is derived from an EMBL/GenBank/DDBJ whole genome shotgun (WGS) entry which is preliminary data.</text>
</comment>
<dbReference type="SUPFAM" id="SSF52266">
    <property type="entry name" value="SGNH hydrolase"/>
    <property type="match status" value="1"/>
</dbReference>
<dbReference type="Proteomes" id="UP000683360">
    <property type="component" value="Unassembled WGS sequence"/>
</dbReference>
<name>A0A8S3UPE3_MYTED</name>
<evidence type="ECO:0000313" key="1">
    <source>
        <dbReference type="EMBL" id="CAG2247314.1"/>
    </source>
</evidence>
<protein>
    <submittedName>
        <fullName evidence="1">Uncharacterized protein</fullName>
    </submittedName>
</protein>
<proteinExistence type="predicted"/>
<dbReference type="EMBL" id="CAJPWZ010002896">
    <property type="protein sequence ID" value="CAG2247314.1"/>
    <property type="molecule type" value="Genomic_DNA"/>
</dbReference>
<keyword evidence="2" id="KW-1185">Reference proteome</keyword>